<proteinExistence type="predicted"/>
<evidence type="ECO:0000313" key="1">
    <source>
        <dbReference type="EMBL" id="MBE8431989.1"/>
    </source>
</evidence>
<evidence type="ECO:0000313" key="2">
    <source>
        <dbReference type="Proteomes" id="UP000644282"/>
    </source>
</evidence>
<protein>
    <submittedName>
        <fullName evidence="1">Uncharacterized protein</fullName>
    </submittedName>
</protein>
<dbReference type="AlphaFoldDB" id="A0AA41BKN0"/>
<gene>
    <name evidence="1" type="ORF">IQB77_19670</name>
</gene>
<organism evidence="1 2">
    <name type="scientific">Leptospira interrogans serovar Pomona</name>
    <dbReference type="NCBI Taxonomy" id="44276"/>
    <lineage>
        <taxon>Bacteria</taxon>
        <taxon>Pseudomonadati</taxon>
        <taxon>Spirochaetota</taxon>
        <taxon>Spirochaetia</taxon>
        <taxon>Leptospirales</taxon>
        <taxon>Leptospiraceae</taxon>
        <taxon>Leptospira</taxon>
    </lineage>
</organism>
<name>A0AA41BKN0_LEPIR</name>
<accession>A0AA41BKN0</accession>
<sequence>MQDLERKANFKIDYVQKLKNRMNNCNSLSILIDGIFFGNTKFSLTPTQKSNTIAGIFS</sequence>
<comment type="caution">
    <text evidence="1">The sequence shown here is derived from an EMBL/GenBank/DDBJ whole genome shotgun (WGS) entry which is preliminary data.</text>
</comment>
<dbReference type="EMBL" id="JADDXF010000160">
    <property type="protein sequence ID" value="MBE8431989.1"/>
    <property type="molecule type" value="Genomic_DNA"/>
</dbReference>
<dbReference type="Proteomes" id="UP000644282">
    <property type="component" value="Unassembled WGS sequence"/>
</dbReference>
<reference evidence="1" key="1">
    <citation type="submission" date="2020-10" db="EMBL/GenBank/DDBJ databases">
        <title>New Zealand Leptospira genomics.</title>
        <authorList>
            <person name="Wilkinson D.A."/>
            <person name="Nisa S."/>
            <person name="Moinet M."/>
            <person name="Benschop J."/>
        </authorList>
    </citation>
    <scope>NUCLEOTIDE SEQUENCE</scope>
    <source>
        <strain evidence="1">ESR8</strain>
    </source>
</reference>